<keyword evidence="3" id="KW-1185">Reference proteome</keyword>
<reference evidence="2" key="2">
    <citation type="submission" date="2023-06" db="EMBL/GenBank/DDBJ databases">
        <authorList>
            <person name="Ma L."/>
            <person name="Liu K.-W."/>
            <person name="Li Z."/>
            <person name="Hsiao Y.-Y."/>
            <person name="Qi Y."/>
            <person name="Fu T."/>
            <person name="Tang G."/>
            <person name="Zhang D."/>
            <person name="Sun W.-H."/>
            <person name="Liu D.-K."/>
            <person name="Li Y."/>
            <person name="Chen G.-Z."/>
            <person name="Liu X.-D."/>
            <person name="Liao X.-Y."/>
            <person name="Jiang Y.-T."/>
            <person name="Yu X."/>
            <person name="Hao Y."/>
            <person name="Huang J."/>
            <person name="Zhao X.-W."/>
            <person name="Ke S."/>
            <person name="Chen Y.-Y."/>
            <person name="Wu W.-L."/>
            <person name="Hsu J.-L."/>
            <person name="Lin Y.-F."/>
            <person name="Huang M.-D."/>
            <person name="Li C.-Y."/>
            <person name="Huang L."/>
            <person name="Wang Z.-W."/>
            <person name="Zhao X."/>
            <person name="Zhong W.-Y."/>
            <person name="Peng D.-H."/>
            <person name="Ahmad S."/>
            <person name="Lan S."/>
            <person name="Zhang J.-S."/>
            <person name="Tsai W.-C."/>
            <person name="Van De Peer Y."/>
            <person name="Liu Z.-J."/>
        </authorList>
    </citation>
    <scope>NUCLEOTIDE SEQUENCE</scope>
    <source>
        <strain evidence="2">CP</strain>
        <tissue evidence="2">Leaves</tissue>
    </source>
</reference>
<keyword evidence="1" id="KW-1133">Transmembrane helix</keyword>
<comment type="caution">
    <text evidence="2">The sequence shown here is derived from an EMBL/GenBank/DDBJ whole genome shotgun (WGS) entry which is preliminary data.</text>
</comment>
<evidence type="ECO:0008006" key="4">
    <source>
        <dbReference type="Google" id="ProtNLM"/>
    </source>
</evidence>
<evidence type="ECO:0000313" key="2">
    <source>
        <dbReference type="EMBL" id="KAK1287451.1"/>
    </source>
</evidence>
<proteinExistence type="predicted"/>
<evidence type="ECO:0000313" key="3">
    <source>
        <dbReference type="Proteomes" id="UP001180020"/>
    </source>
</evidence>
<sequence>MIDRDVFKDIGDYISLRLLTVTLVAASVFIILTNKIKFSDGEKVSFKDVTSVITVLLATGVGAGFAVSIDMRRLVHGIPANAVTAKTVSKLDKFFKRGKISTGLMFLGLLCMD</sequence>
<feature type="transmembrane region" description="Helical" evidence="1">
    <location>
        <begin position="12"/>
        <end position="32"/>
    </location>
</feature>
<accession>A0AAV9CEU3</accession>
<keyword evidence="1" id="KW-0812">Transmembrane</keyword>
<dbReference type="AlphaFoldDB" id="A0AAV9CEU3"/>
<evidence type="ECO:0000256" key="1">
    <source>
        <dbReference type="SAM" id="Phobius"/>
    </source>
</evidence>
<feature type="transmembrane region" description="Helical" evidence="1">
    <location>
        <begin position="52"/>
        <end position="69"/>
    </location>
</feature>
<dbReference type="Proteomes" id="UP001180020">
    <property type="component" value="Unassembled WGS sequence"/>
</dbReference>
<gene>
    <name evidence="2" type="ORF">QJS10_CPB19g01724</name>
</gene>
<dbReference type="EMBL" id="JAUJYO010000019">
    <property type="protein sequence ID" value="KAK1287451.1"/>
    <property type="molecule type" value="Genomic_DNA"/>
</dbReference>
<protein>
    <recommendedName>
        <fullName evidence="4">CASP-like protein</fullName>
    </recommendedName>
</protein>
<organism evidence="2 3">
    <name type="scientific">Acorus calamus</name>
    <name type="common">Sweet flag</name>
    <dbReference type="NCBI Taxonomy" id="4465"/>
    <lineage>
        <taxon>Eukaryota</taxon>
        <taxon>Viridiplantae</taxon>
        <taxon>Streptophyta</taxon>
        <taxon>Embryophyta</taxon>
        <taxon>Tracheophyta</taxon>
        <taxon>Spermatophyta</taxon>
        <taxon>Magnoliopsida</taxon>
        <taxon>Liliopsida</taxon>
        <taxon>Acoraceae</taxon>
        <taxon>Acorus</taxon>
    </lineage>
</organism>
<reference evidence="2" key="1">
    <citation type="journal article" date="2023" name="Nat. Commun.">
        <title>Diploid and tetraploid genomes of Acorus and the evolution of monocots.</title>
        <authorList>
            <person name="Ma L."/>
            <person name="Liu K.W."/>
            <person name="Li Z."/>
            <person name="Hsiao Y.Y."/>
            <person name="Qi Y."/>
            <person name="Fu T."/>
            <person name="Tang G.D."/>
            <person name="Zhang D."/>
            <person name="Sun W.H."/>
            <person name="Liu D.K."/>
            <person name="Li Y."/>
            <person name="Chen G.Z."/>
            <person name="Liu X.D."/>
            <person name="Liao X.Y."/>
            <person name="Jiang Y.T."/>
            <person name="Yu X."/>
            <person name="Hao Y."/>
            <person name="Huang J."/>
            <person name="Zhao X.W."/>
            <person name="Ke S."/>
            <person name="Chen Y.Y."/>
            <person name="Wu W.L."/>
            <person name="Hsu J.L."/>
            <person name="Lin Y.F."/>
            <person name="Huang M.D."/>
            <person name="Li C.Y."/>
            <person name="Huang L."/>
            <person name="Wang Z.W."/>
            <person name="Zhao X."/>
            <person name="Zhong W.Y."/>
            <person name="Peng D.H."/>
            <person name="Ahmad S."/>
            <person name="Lan S."/>
            <person name="Zhang J.S."/>
            <person name="Tsai W.C."/>
            <person name="Van de Peer Y."/>
            <person name="Liu Z.J."/>
        </authorList>
    </citation>
    <scope>NUCLEOTIDE SEQUENCE</scope>
    <source>
        <strain evidence="2">CP</strain>
    </source>
</reference>
<keyword evidence="1" id="KW-0472">Membrane</keyword>
<name>A0AAV9CEU3_ACOCL</name>